<organism evidence="1">
    <name type="scientific">Rhizophora mucronata</name>
    <name type="common">Asiatic mangrove</name>
    <dbReference type="NCBI Taxonomy" id="61149"/>
    <lineage>
        <taxon>Eukaryota</taxon>
        <taxon>Viridiplantae</taxon>
        <taxon>Streptophyta</taxon>
        <taxon>Embryophyta</taxon>
        <taxon>Tracheophyta</taxon>
        <taxon>Spermatophyta</taxon>
        <taxon>Magnoliopsida</taxon>
        <taxon>eudicotyledons</taxon>
        <taxon>Gunneridae</taxon>
        <taxon>Pentapetalae</taxon>
        <taxon>rosids</taxon>
        <taxon>fabids</taxon>
        <taxon>Malpighiales</taxon>
        <taxon>Rhizophoraceae</taxon>
        <taxon>Rhizophora</taxon>
    </lineage>
</organism>
<sequence length="52" mass="6037">MLIPWLSLITHTKQFSTNFIMNTIATNKAAKLQILKCIYSYQIPRTTTMMCI</sequence>
<dbReference type="AlphaFoldDB" id="A0A2P2PF17"/>
<name>A0A2P2PF17_RHIMU</name>
<evidence type="ECO:0000313" key="1">
    <source>
        <dbReference type="EMBL" id="MBX53307.1"/>
    </source>
</evidence>
<reference evidence="1" key="1">
    <citation type="submission" date="2018-02" db="EMBL/GenBank/DDBJ databases">
        <title>Rhizophora mucronata_Transcriptome.</title>
        <authorList>
            <person name="Meera S.P."/>
            <person name="Sreeshan A."/>
            <person name="Augustine A."/>
        </authorList>
    </citation>
    <scope>NUCLEOTIDE SEQUENCE</scope>
    <source>
        <tissue evidence="1">Leaf</tissue>
    </source>
</reference>
<dbReference type="EMBL" id="GGEC01072823">
    <property type="protein sequence ID" value="MBX53307.1"/>
    <property type="molecule type" value="Transcribed_RNA"/>
</dbReference>
<accession>A0A2P2PF17</accession>
<proteinExistence type="predicted"/>
<protein>
    <submittedName>
        <fullName evidence="1">Uncharacterized protein</fullName>
    </submittedName>
</protein>